<dbReference type="AlphaFoldDB" id="A0A4R1EY65"/>
<gene>
    <name evidence="2" type="ORF">EV695_1251</name>
</gene>
<dbReference type="InterPro" id="IPR002178">
    <property type="entry name" value="PTS_EIIA_type-2_dom"/>
</dbReference>
<dbReference type="SUPFAM" id="SSF55804">
    <property type="entry name" value="Phoshotransferase/anion transport protein"/>
    <property type="match status" value="1"/>
</dbReference>
<dbReference type="GO" id="GO:0030295">
    <property type="term" value="F:protein kinase activator activity"/>
    <property type="evidence" value="ECO:0007669"/>
    <property type="project" value="TreeGrafter"/>
</dbReference>
<evidence type="ECO:0000313" key="2">
    <source>
        <dbReference type="EMBL" id="TCJ86757.1"/>
    </source>
</evidence>
<dbReference type="PANTHER" id="PTHR47738:SF1">
    <property type="entry name" value="NITROGEN REGULATORY PROTEIN"/>
    <property type="match status" value="1"/>
</dbReference>
<name>A0A4R1EY65_9GAMM</name>
<feature type="domain" description="PTS EIIA type-2" evidence="1">
    <location>
        <begin position="8"/>
        <end position="151"/>
    </location>
</feature>
<keyword evidence="2" id="KW-0808">Transferase</keyword>
<comment type="caution">
    <text evidence="2">The sequence shown here is derived from an EMBL/GenBank/DDBJ whole genome shotgun (WGS) entry which is preliminary data.</text>
</comment>
<dbReference type="RefSeq" id="WP_131905092.1">
    <property type="nucleotide sequence ID" value="NZ_BAAAFU010000004.1"/>
</dbReference>
<dbReference type="Pfam" id="PF00359">
    <property type="entry name" value="PTS_EIIA_2"/>
    <property type="match status" value="1"/>
</dbReference>
<proteinExistence type="predicted"/>
<dbReference type="EMBL" id="SMFQ01000003">
    <property type="protein sequence ID" value="TCJ86757.1"/>
    <property type="molecule type" value="Genomic_DNA"/>
</dbReference>
<dbReference type="InterPro" id="IPR051541">
    <property type="entry name" value="PTS_SugarTrans_NitroReg"/>
</dbReference>
<dbReference type="Proteomes" id="UP000294887">
    <property type="component" value="Unassembled WGS sequence"/>
</dbReference>
<evidence type="ECO:0000313" key="3">
    <source>
        <dbReference type="Proteomes" id="UP000294887"/>
    </source>
</evidence>
<reference evidence="2 3" key="1">
    <citation type="submission" date="2019-03" db="EMBL/GenBank/DDBJ databases">
        <title>Genomic Encyclopedia of Type Strains, Phase IV (KMG-IV): sequencing the most valuable type-strain genomes for metagenomic binning, comparative biology and taxonomic classification.</title>
        <authorList>
            <person name="Goeker M."/>
        </authorList>
    </citation>
    <scope>NUCLEOTIDE SEQUENCE [LARGE SCALE GENOMIC DNA]</scope>
    <source>
        <strain evidence="2 3">DSM 24830</strain>
    </source>
</reference>
<dbReference type="PROSITE" id="PS51094">
    <property type="entry name" value="PTS_EIIA_TYPE_2"/>
    <property type="match status" value="1"/>
</dbReference>
<sequence length="157" mass="17914">MTDKQKLPVLVPERVSFVKKMESKKCVFDALTELLEKGQKEVTKNQIFDALVSREKLGDTYIGNGIALPRAHLDITNPRAALLVLKRGLSLNSADKKDIKLFLAILVPQKQQKKCSAILSDYYRSLLKDKELDTMVKSENAELVAQYFDQFFNFEDM</sequence>
<evidence type="ECO:0000259" key="1">
    <source>
        <dbReference type="PROSITE" id="PS51094"/>
    </source>
</evidence>
<organism evidence="2 3">
    <name type="scientific">Cocleimonas flava</name>
    <dbReference type="NCBI Taxonomy" id="634765"/>
    <lineage>
        <taxon>Bacteria</taxon>
        <taxon>Pseudomonadati</taxon>
        <taxon>Pseudomonadota</taxon>
        <taxon>Gammaproteobacteria</taxon>
        <taxon>Thiotrichales</taxon>
        <taxon>Thiotrichaceae</taxon>
        <taxon>Cocleimonas</taxon>
    </lineage>
</organism>
<dbReference type="Gene3D" id="3.40.930.10">
    <property type="entry name" value="Mannitol-specific EII, Chain A"/>
    <property type="match status" value="1"/>
</dbReference>
<dbReference type="PANTHER" id="PTHR47738">
    <property type="entry name" value="PTS SYSTEM FRUCTOSE-LIKE EIIA COMPONENT-RELATED"/>
    <property type="match status" value="1"/>
</dbReference>
<dbReference type="OrthoDB" id="95460at2"/>
<dbReference type="InterPro" id="IPR016152">
    <property type="entry name" value="PTrfase/Anion_transptr"/>
</dbReference>
<protein>
    <submittedName>
        <fullName evidence="2">Phosphotransferase IIA-like nitrogen-regulatory protein PtsN</fullName>
    </submittedName>
</protein>
<keyword evidence="3" id="KW-1185">Reference proteome</keyword>
<accession>A0A4R1EY65</accession>
<dbReference type="GO" id="GO:0016740">
    <property type="term" value="F:transferase activity"/>
    <property type="evidence" value="ECO:0007669"/>
    <property type="project" value="UniProtKB-KW"/>
</dbReference>